<evidence type="ECO:0000256" key="10">
    <source>
        <dbReference type="ARBA" id="ARBA00023136"/>
    </source>
</evidence>
<sequence>MLVGHLLFFCNKDFKMGPGLKEEQTKRGSKCFKLTFVFFLLYISSFVVPVTGYVLRSCHVSHINAICIKKRLTAVPQDIPSTVKSLDLFGNKISKIRVSDFKKLSNLTKLKLKWNIISEIDAGSFTNLNSLRELNLNENKFTGLGDNIFEGLGSLTHLRINRNQIKTVASTSFKSLTNLTFLDISGNKLYRITNVHTILQHLPNLLELLVANNNLTSFQSWELTNSSLKLAHLDLSENPIGDFRITADVFPNLTWLNIGGSSKKHHIKWDVRNKTFLRRVSTLDISGLQIPSEDMKTILETFNSSLTTVKMNNMKRTHLTALINISCSIPTVSSLQLKSNNLFFISSNLLQLCFNVTELDLADNPVKNIKDDAFKYLQGITVLALNHNRLSSVPAAIRNLPALQELDLSKNNITTLGCHDFANLTKLRRLSLHQNSISALQGCAFKDLIHLEVLKLQNNSISKLSDAFKKYLPNLRQLRLNSNKLTAIKFGEFKGLRSLQNLSLHENQIQVLEKGCFTGLTNLMDIQLQQNDIKKHKDYKDSFRDLINLKQLDLSDNKIKYDESSALPDPPFSHLSNLETLAFTGNHRKGKSHLPCNFLQGLTNLLHFSGRNLQLLSLHKDIFNHTPKLQKLDISSNELMDLSSELFNPIRNLKSLYISRTNLGSLDFLIGANLTQLEFLQAKKNQFSVFSEEAVESMPALTYLDLQGNSFTCDCDNAWFLQWTENNQQTQVSDAYNFVCNYPPHLKGMKLLKLDIRSCTVDTEFICFISTTCTILLFMVASFTYHFLRWYLAYAYYIFLAFLFDTKHKNKQAPNQYDAFISYNTHDEPWVINQLLPKLEGEQGWRLCLHHRDFEPGKPIIENITDAIYGSRKTICVISCRYLESEWCSREIQVASFRLFDEQKDVLILVFLEDIPNAQLSPYYRMRKLLKRQTYLSWPRASEHPELFWEKLRQALKTREDLGDDEFNLIVTDRP</sequence>
<dbReference type="Pfam" id="PF01582">
    <property type="entry name" value="TIR"/>
    <property type="match status" value="1"/>
</dbReference>
<evidence type="ECO:0000256" key="12">
    <source>
        <dbReference type="ARBA" id="ARBA00023180"/>
    </source>
</evidence>
<keyword evidence="12" id="KW-0325">Glycoprotein</keyword>
<evidence type="ECO:0000256" key="5">
    <source>
        <dbReference type="ARBA" id="ARBA00022692"/>
    </source>
</evidence>
<name>A0A8T9VTM0_EPIAK</name>
<evidence type="ECO:0000313" key="16">
    <source>
        <dbReference type="EMBL" id="UPH84401.1"/>
    </source>
</evidence>
<evidence type="ECO:0000256" key="14">
    <source>
        <dbReference type="SAM" id="Phobius"/>
    </source>
</evidence>
<evidence type="ECO:0000256" key="3">
    <source>
        <dbReference type="ARBA" id="ARBA00022588"/>
    </source>
</evidence>
<dbReference type="GO" id="GO:0002224">
    <property type="term" value="P:toll-like receptor signaling pathway"/>
    <property type="evidence" value="ECO:0007669"/>
    <property type="project" value="TreeGrafter"/>
</dbReference>
<accession>A0A8T9VTM0</accession>
<evidence type="ECO:0000256" key="6">
    <source>
        <dbReference type="ARBA" id="ARBA00022729"/>
    </source>
</evidence>
<feature type="domain" description="TIR" evidence="15">
    <location>
        <begin position="815"/>
        <end position="956"/>
    </location>
</feature>
<evidence type="ECO:0000256" key="11">
    <source>
        <dbReference type="ARBA" id="ARBA00023170"/>
    </source>
</evidence>
<dbReference type="InterPro" id="IPR001611">
    <property type="entry name" value="Leu-rich_rpt"/>
</dbReference>
<feature type="transmembrane region" description="Helical" evidence="14">
    <location>
        <begin position="34"/>
        <end position="55"/>
    </location>
</feature>
<dbReference type="InterPro" id="IPR000483">
    <property type="entry name" value="Cys-rich_flank_reg_C"/>
</dbReference>
<proteinExistence type="evidence at transcript level"/>
<dbReference type="FunFam" id="3.80.10.10:FF:000770">
    <property type="entry name" value="Uncharacterized protein"/>
    <property type="match status" value="1"/>
</dbReference>
<dbReference type="PANTHER" id="PTHR24365">
    <property type="entry name" value="TOLL-LIKE RECEPTOR"/>
    <property type="match status" value="1"/>
</dbReference>
<keyword evidence="3" id="KW-0399">Innate immunity</keyword>
<dbReference type="GO" id="GO:0038023">
    <property type="term" value="F:signaling receptor activity"/>
    <property type="evidence" value="ECO:0007669"/>
    <property type="project" value="TreeGrafter"/>
</dbReference>
<dbReference type="Pfam" id="PF13855">
    <property type="entry name" value="LRR_8"/>
    <property type="match status" value="4"/>
</dbReference>
<evidence type="ECO:0000259" key="15">
    <source>
        <dbReference type="PROSITE" id="PS50104"/>
    </source>
</evidence>
<dbReference type="SMART" id="SM00082">
    <property type="entry name" value="LRRCT"/>
    <property type="match status" value="1"/>
</dbReference>
<keyword evidence="7" id="KW-0677">Repeat</keyword>
<feature type="transmembrane region" description="Helical" evidence="14">
    <location>
        <begin position="775"/>
        <end position="804"/>
    </location>
</feature>
<dbReference type="PRINTS" id="PR00019">
    <property type="entry name" value="LEURICHRPT"/>
</dbReference>
<dbReference type="SMART" id="SM00364">
    <property type="entry name" value="LRR_BAC"/>
    <property type="match status" value="8"/>
</dbReference>
<dbReference type="FunFam" id="3.40.50.10140:FF:000001">
    <property type="entry name" value="Toll-like receptor 2"/>
    <property type="match status" value="1"/>
</dbReference>
<keyword evidence="6" id="KW-0732">Signal</keyword>
<evidence type="ECO:0000256" key="2">
    <source>
        <dbReference type="ARBA" id="ARBA00009634"/>
    </source>
</evidence>
<dbReference type="GO" id="GO:0045087">
    <property type="term" value="P:innate immune response"/>
    <property type="evidence" value="ECO:0007669"/>
    <property type="project" value="UniProtKB-KW"/>
</dbReference>
<dbReference type="Gene3D" id="3.80.10.10">
    <property type="entry name" value="Ribonuclease Inhibitor"/>
    <property type="match status" value="4"/>
</dbReference>
<keyword evidence="11 16" id="KW-0675">Receptor</keyword>
<evidence type="ECO:0000256" key="13">
    <source>
        <dbReference type="ARBA" id="ARBA00023198"/>
    </source>
</evidence>
<evidence type="ECO:0000256" key="9">
    <source>
        <dbReference type="ARBA" id="ARBA00022989"/>
    </source>
</evidence>
<keyword evidence="9 14" id="KW-1133">Transmembrane helix</keyword>
<dbReference type="Gene3D" id="3.40.50.10140">
    <property type="entry name" value="Toll/interleukin-1 receptor homology (TIR) domain"/>
    <property type="match status" value="1"/>
</dbReference>
<dbReference type="GO" id="GO:0006954">
    <property type="term" value="P:inflammatory response"/>
    <property type="evidence" value="ECO:0007669"/>
    <property type="project" value="UniProtKB-KW"/>
</dbReference>
<keyword evidence="5 14" id="KW-0812">Transmembrane</keyword>
<dbReference type="SUPFAM" id="SSF52058">
    <property type="entry name" value="L domain-like"/>
    <property type="match status" value="3"/>
</dbReference>
<dbReference type="PANTHER" id="PTHR24365:SF522">
    <property type="entry name" value="LOW QUALITY PROTEIN: TOLL-LIKE RECEPTOR 13-RELATED"/>
    <property type="match status" value="1"/>
</dbReference>
<keyword evidence="13" id="KW-0395">Inflammatory response</keyword>
<dbReference type="AlphaFoldDB" id="A0A8T9VTM0"/>
<keyword evidence="10 14" id="KW-0472">Membrane</keyword>
<dbReference type="SUPFAM" id="SSF52200">
    <property type="entry name" value="Toll/Interleukin receptor TIR domain"/>
    <property type="match status" value="1"/>
</dbReference>
<dbReference type="PROSITE" id="PS50104">
    <property type="entry name" value="TIR"/>
    <property type="match status" value="1"/>
</dbReference>
<protein>
    <submittedName>
        <fullName evidence="16">Toll-like receptor 22</fullName>
    </submittedName>
</protein>
<dbReference type="SMART" id="SM00369">
    <property type="entry name" value="LRR_TYP"/>
    <property type="match status" value="16"/>
</dbReference>
<organism evidence="16">
    <name type="scientific">Epinephelus akaara</name>
    <name type="common">Hong Kong grouper</name>
    <name type="synonym">Serranus akaara</name>
    <dbReference type="NCBI Taxonomy" id="215347"/>
    <lineage>
        <taxon>Eukaryota</taxon>
        <taxon>Metazoa</taxon>
        <taxon>Chordata</taxon>
        <taxon>Craniata</taxon>
        <taxon>Vertebrata</taxon>
        <taxon>Euteleostomi</taxon>
        <taxon>Actinopterygii</taxon>
        <taxon>Neopterygii</taxon>
        <taxon>Teleostei</taxon>
        <taxon>Neoteleostei</taxon>
        <taxon>Acanthomorphata</taxon>
        <taxon>Eupercaria</taxon>
        <taxon>Perciformes</taxon>
        <taxon>Serranoidei</taxon>
        <taxon>Serranidae</taxon>
        <taxon>Epinephelinae</taxon>
        <taxon>Epinephelini</taxon>
        <taxon>Epinephelus</taxon>
    </lineage>
</organism>
<dbReference type="InterPro" id="IPR000157">
    <property type="entry name" value="TIR_dom"/>
</dbReference>
<dbReference type="InterPro" id="IPR035897">
    <property type="entry name" value="Toll_tir_struct_dom_sf"/>
</dbReference>
<dbReference type="EMBL" id="OM023905">
    <property type="protein sequence ID" value="UPH84401.1"/>
    <property type="molecule type" value="mRNA"/>
</dbReference>
<dbReference type="GO" id="GO:0005886">
    <property type="term" value="C:plasma membrane"/>
    <property type="evidence" value="ECO:0007669"/>
    <property type="project" value="TreeGrafter"/>
</dbReference>
<comment type="subcellular location">
    <subcellularLocation>
        <location evidence="1">Membrane</location>
        <topology evidence="1">Single-pass type I membrane protein</topology>
    </subcellularLocation>
</comment>
<keyword evidence="8" id="KW-0391">Immunity</keyword>
<dbReference type="InterPro" id="IPR003591">
    <property type="entry name" value="Leu-rich_rpt_typical-subtyp"/>
</dbReference>
<dbReference type="PROSITE" id="PS51450">
    <property type="entry name" value="LRR"/>
    <property type="match status" value="4"/>
</dbReference>
<keyword evidence="4" id="KW-0433">Leucine-rich repeat</keyword>
<dbReference type="InterPro" id="IPR032675">
    <property type="entry name" value="LRR_dom_sf"/>
</dbReference>
<evidence type="ECO:0000256" key="7">
    <source>
        <dbReference type="ARBA" id="ARBA00022737"/>
    </source>
</evidence>
<evidence type="ECO:0000256" key="4">
    <source>
        <dbReference type="ARBA" id="ARBA00022614"/>
    </source>
</evidence>
<evidence type="ECO:0000256" key="1">
    <source>
        <dbReference type="ARBA" id="ARBA00004479"/>
    </source>
</evidence>
<dbReference type="FunFam" id="3.80.10.10:FF:001164">
    <property type="entry name" value="GH01279p"/>
    <property type="match status" value="1"/>
</dbReference>
<reference evidence="16" key="1">
    <citation type="submission" date="2021-12" db="EMBL/GenBank/DDBJ databases">
        <title>Identification, evolution and expression pattern of toll-like receptor gene family in Epinephelus akaara.</title>
        <authorList>
            <person name="Chen G."/>
            <person name="Sun Y."/>
        </authorList>
    </citation>
    <scope>NUCLEOTIDE SEQUENCE</scope>
</reference>
<dbReference type="SMART" id="SM00255">
    <property type="entry name" value="TIR"/>
    <property type="match status" value="1"/>
</dbReference>
<dbReference type="SMART" id="SM00365">
    <property type="entry name" value="LRR_SD22"/>
    <property type="match status" value="8"/>
</dbReference>
<evidence type="ECO:0000256" key="8">
    <source>
        <dbReference type="ARBA" id="ARBA00022859"/>
    </source>
</evidence>
<comment type="similarity">
    <text evidence="2">Belongs to the Toll-like receptor family.</text>
</comment>